<dbReference type="PANTHER" id="PTHR34847">
    <property type="entry name" value="NODULATION PROTEIN U"/>
    <property type="match status" value="1"/>
</dbReference>
<dbReference type="InterPro" id="IPR043129">
    <property type="entry name" value="ATPase_NBD"/>
</dbReference>
<dbReference type="Pfam" id="PF16861">
    <property type="entry name" value="Carbam_trans_C"/>
    <property type="match status" value="1"/>
</dbReference>
<dbReference type="AlphaFoldDB" id="A0A6M3ZS01"/>
<dbReference type="PANTHER" id="PTHR34847:SF1">
    <property type="entry name" value="NODULATION PROTEIN U"/>
    <property type="match status" value="1"/>
</dbReference>
<dbReference type="InterPro" id="IPR038152">
    <property type="entry name" value="Carbam_trans_C_sf"/>
</dbReference>
<comment type="similarity">
    <text evidence="1">Belongs to the NodU/CmcH family.</text>
</comment>
<organism evidence="4 5">
    <name type="scientific">Herbaspirillum rubrisubalbicans Os34</name>
    <dbReference type="NCBI Taxonomy" id="1235827"/>
    <lineage>
        <taxon>Bacteria</taxon>
        <taxon>Pseudomonadati</taxon>
        <taxon>Pseudomonadota</taxon>
        <taxon>Betaproteobacteria</taxon>
        <taxon>Burkholderiales</taxon>
        <taxon>Oxalobacteraceae</taxon>
        <taxon>Herbaspirillum</taxon>
    </lineage>
</organism>
<dbReference type="CDD" id="cd24098">
    <property type="entry name" value="ASKHA_NBD_TobZ_N"/>
    <property type="match status" value="1"/>
</dbReference>
<evidence type="ECO:0000259" key="2">
    <source>
        <dbReference type="Pfam" id="PF02543"/>
    </source>
</evidence>
<gene>
    <name evidence="4" type="ORF">C798_08305</name>
</gene>
<dbReference type="RefSeq" id="WP_017454411.1">
    <property type="nucleotide sequence ID" value="NZ_CP008956.1"/>
</dbReference>
<dbReference type="EMBL" id="CP008956">
    <property type="protein sequence ID" value="QJQ00232.1"/>
    <property type="molecule type" value="Genomic_DNA"/>
</dbReference>
<feature type="domain" description="Carbamoyltransferase C-terminal" evidence="3">
    <location>
        <begin position="375"/>
        <end position="541"/>
    </location>
</feature>
<dbReference type="GO" id="GO:0003824">
    <property type="term" value="F:catalytic activity"/>
    <property type="evidence" value="ECO:0007669"/>
    <property type="project" value="InterPro"/>
</dbReference>
<evidence type="ECO:0008006" key="6">
    <source>
        <dbReference type="Google" id="ProtNLM"/>
    </source>
</evidence>
<dbReference type="Proteomes" id="UP000501648">
    <property type="component" value="Chromosome"/>
</dbReference>
<dbReference type="Gene3D" id="3.90.870.20">
    <property type="entry name" value="Carbamoyltransferase, C-terminal domain"/>
    <property type="match status" value="1"/>
</dbReference>
<dbReference type="InterPro" id="IPR003696">
    <property type="entry name" value="Carbtransf_dom"/>
</dbReference>
<proteinExistence type="inferred from homology"/>
<evidence type="ECO:0000259" key="3">
    <source>
        <dbReference type="Pfam" id="PF16861"/>
    </source>
</evidence>
<protein>
    <recommendedName>
        <fullName evidence="6">Carbamoyl transferase</fullName>
    </recommendedName>
</protein>
<evidence type="ECO:0000313" key="4">
    <source>
        <dbReference type="EMBL" id="QJQ00232.1"/>
    </source>
</evidence>
<accession>A0A6M3ZS01</accession>
<name>A0A6M3ZS01_9BURK</name>
<feature type="domain" description="Carbamoyltransferase" evidence="2">
    <location>
        <begin position="8"/>
        <end position="325"/>
    </location>
</feature>
<dbReference type="InterPro" id="IPR031730">
    <property type="entry name" value="Carbam_trans_C"/>
</dbReference>
<reference evidence="4 5" key="1">
    <citation type="journal article" date="2012" name="J. Bacteriol.">
        <title>Genome sequence of the pathogenic Herbaspirillum seropedicae strain Os34, isolated from rice roots.</title>
        <authorList>
            <person name="Ye W."/>
            <person name="Ye S."/>
            <person name="Liu J."/>
            <person name="Chang S."/>
            <person name="Chen M."/>
            <person name="Zhu B."/>
            <person name="Guo L."/>
            <person name="An Q."/>
        </authorList>
    </citation>
    <scope>NUCLEOTIDE SEQUENCE [LARGE SCALE GENOMIC DNA]</scope>
    <source>
        <strain evidence="4 5">Os34</strain>
    </source>
</reference>
<dbReference type="Pfam" id="PF02543">
    <property type="entry name" value="Carbam_trans_N"/>
    <property type="match status" value="1"/>
</dbReference>
<sequence length="560" mass="61585">MTSKNAYLGVNLLHDTSAAILCDGELVAAVEQERFDGVRHSTNFPHDAIQFCLKEAGLKISDVKNIGVTFDYSSFIANNRPFEQNTVNHDDISLDGQKVQIARNITTYRNAIQSMRESGLGNFVSIRHHFCHAAATFFSSGFESSNILVLDGRGEDESTSLYFGNGISIEKLKSYPIKDSLGHLYTYVTSLCGLYSYIGQEGKTMGLSSYGRGKVSIIDTVLKFDKSGYFIDREAMRKLRDIADKKAFSDSSKELAYAVQKAIERAFAFLAEDLYGQTGNRNFCLAGGVALNCNANGVVAGLDFVDNIYIQPAANDAGAAIGAAMLLHVGDLETRPVVREQVYLGPDFSSKEIVDYLSSEKISFEKIASPHQEAAKLINSGMVIGWCQGKMEFGPRALGNRSILAAPTSASIRDRVNVVKQRESWRPLAPSVLAEHAANWFEMPAPSPFMLITMKVREKYKDLVAAITHVDGTARVQTVSEKDNKKYYDLINEYHKLSGIPMVLNTSLNTKGKPIVSSPADCIECLYESGLDAIFIGDYLIYNTKKMNSNETDSLLEAAV</sequence>
<dbReference type="Gene3D" id="3.30.420.40">
    <property type="match status" value="2"/>
</dbReference>
<dbReference type="InterPro" id="IPR051338">
    <property type="entry name" value="NodU/CmcH_Carbamoyltrnsfr"/>
</dbReference>
<dbReference type="SUPFAM" id="SSF53067">
    <property type="entry name" value="Actin-like ATPase domain"/>
    <property type="match status" value="1"/>
</dbReference>
<evidence type="ECO:0000313" key="5">
    <source>
        <dbReference type="Proteomes" id="UP000501648"/>
    </source>
</evidence>
<evidence type="ECO:0000256" key="1">
    <source>
        <dbReference type="ARBA" id="ARBA00006129"/>
    </source>
</evidence>